<accession>A0A1H6S5E6</accession>
<dbReference type="InterPro" id="IPR002178">
    <property type="entry name" value="PTS_EIIA_type-2_dom"/>
</dbReference>
<dbReference type="SUPFAM" id="SSF52794">
    <property type="entry name" value="PTS system IIB component-like"/>
    <property type="match status" value="1"/>
</dbReference>
<evidence type="ECO:0000256" key="3">
    <source>
        <dbReference type="ARBA" id="ARBA00023015"/>
    </source>
</evidence>
<dbReference type="Pfam" id="PF08279">
    <property type="entry name" value="HTH_11"/>
    <property type="match status" value="1"/>
</dbReference>
<dbReference type="Gene3D" id="3.40.930.10">
    <property type="entry name" value="Mannitol-specific EII, Chain A"/>
    <property type="match status" value="1"/>
</dbReference>
<dbReference type="AlphaFoldDB" id="A0A1H6S5E6"/>
<dbReference type="GO" id="GO:0006355">
    <property type="term" value="P:regulation of DNA-templated transcription"/>
    <property type="evidence" value="ECO:0007669"/>
    <property type="project" value="InterPro"/>
</dbReference>
<evidence type="ECO:0000256" key="4">
    <source>
        <dbReference type="ARBA" id="ARBA00023159"/>
    </source>
</evidence>
<feature type="domain" description="PRD" evidence="8">
    <location>
        <begin position="304"/>
        <end position="411"/>
    </location>
</feature>
<evidence type="ECO:0000259" key="8">
    <source>
        <dbReference type="PROSITE" id="PS51372"/>
    </source>
</evidence>
<dbReference type="PANTHER" id="PTHR30185:SF13">
    <property type="entry name" value="LICABCH OPERON REGULATOR-RELATED"/>
    <property type="match status" value="1"/>
</dbReference>
<dbReference type="SUPFAM" id="SSF63520">
    <property type="entry name" value="PTS-regulatory domain, PRD"/>
    <property type="match status" value="2"/>
</dbReference>
<dbReference type="GO" id="GO:0009401">
    <property type="term" value="P:phosphoenolpyruvate-dependent sugar phosphotransferase system"/>
    <property type="evidence" value="ECO:0007669"/>
    <property type="project" value="InterPro"/>
</dbReference>
<dbReference type="EMBL" id="FNYW01000006">
    <property type="protein sequence ID" value="SEI63119.1"/>
    <property type="molecule type" value="Genomic_DNA"/>
</dbReference>
<evidence type="ECO:0000256" key="2">
    <source>
        <dbReference type="ARBA" id="ARBA00022737"/>
    </source>
</evidence>
<keyword evidence="1" id="KW-0808">Transferase</keyword>
<dbReference type="InterPro" id="IPR016152">
    <property type="entry name" value="PTrfase/Anion_transptr"/>
</dbReference>
<dbReference type="Pfam" id="PF05043">
    <property type="entry name" value="Mga"/>
    <property type="match status" value="1"/>
</dbReference>
<dbReference type="GO" id="GO:0008982">
    <property type="term" value="F:protein-N(PI)-phosphohistidine-sugar phosphotransferase activity"/>
    <property type="evidence" value="ECO:0007669"/>
    <property type="project" value="InterPro"/>
</dbReference>
<dbReference type="InterPro" id="IPR013011">
    <property type="entry name" value="PTS_EIIB_2"/>
</dbReference>
<name>A0A1H6S5E6_9LACT</name>
<evidence type="ECO:0000313" key="9">
    <source>
        <dbReference type="EMBL" id="SEI63119.1"/>
    </source>
</evidence>
<evidence type="ECO:0000313" key="10">
    <source>
        <dbReference type="Proteomes" id="UP000198564"/>
    </source>
</evidence>
<feature type="domain" description="PTS EIIB type-2" evidence="7">
    <location>
        <begin position="415"/>
        <end position="506"/>
    </location>
</feature>
<dbReference type="SUPFAM" id="SSF46785">
    <property type="entry name" value="Winged helix' DNA-binding domain"/>
    <property type="match status" value="1"/>
</dbReference>
<dbReference type="InterPro" id="IPR036388">
    <property type="entry name" value="WH-like_DNA-bd_sf"/>
</dbReference>
<evidence type="ECO:0000256" key="1">
    <source>
        <dbReference type="ARBA" id="ARBA00022679"/>
    </source>
</evidence>
<dbReference type="PANTHER" id="PTHR30185">
    <property type="entry name" value="CRYPTIC BETA-GLUCOSIDE BGL OPERON ANTITERMINATOR"/>
    <property type="match status" value="1"/>
</dbReference>
<reference evidence="10" key="1">
    <citation type="submission" date="2016-10" db="EMBL/GenBank/DDBJ databases">
        <authorList>
            <person name="Varghese N."/>
            <person name="Submissions S."/>
        </authorList>
    </citation>
    <scope>NUCLEOTIDE SEQUENCE [LARGE SCALE GENOMIC DNA]</scope>
    <source>
        <strain evidence="10">DSM 25751</strain>
    </source>
</reference>
<dbReference type="Gene3D" id="3.40.50.2300">
    <property type="match status" value="1"/>
</dbReference>
<dbReference type="InterPro" id="IPR011608">
    <property type="entry name" value="PRD"/>
</dbReference>
<dbReference type="Pfam" id="PF00874">
    <property type="entry name" value="PRD"/>
    <property type="match status" value="2"/>
</dbReference>
<keyword evidence="2" id="KW-0677">Repeat</keyword>
<dbReference type="OrthoDB" id="3239954at2"/>
<organism evidence="9 10">
    <name type="scientific">Alkalibacterium gilvum</name>
    <dbReference type="NCBI Taxonomy" id="1130080"/>
    <lineage>
        <taxon>Bacteria</taxon>
        <taxon>Bacillati</taxon>
        <taxon>Bacillota</taxon>
        <taxon>Bacilli</taxon>
        <taxon>Lactobacillales</taxon>
        <taxon>Carnobacteriaceae</taxon>
        <taxon>Alkalibacterium</taxon>
    </lineage>
</organism>
<gene>
    <name evidence="9" type="ORF">SAMN04488113_10647</name>
</gene>
<dbReference type="PROSITE" id="PS51372">
    <property type="entry name" value="PRD_2"/>
    <property type="match status" value="2"/>
</dbReference>
<dbReference type="STRING" id="1130080.SAMN04488113_10647"/>
<keyword evidence="5" id="KW-0804">Transcription</keyword>
<dbReference type="SUPFAM" id="SSF55804">
    <property type="entry name" value="Phoshotransferase/anion transport protein"/>
    <property type="match status" value="1"/>
</dbReference>
<evidence type="ECO:0000259" key="6">
    <source>
        <dbReference type="PROSITE" id="PS51094"/>
    </source>
</evidence>
<dbReference type="CDD" id="cd00211">
    <property type="entry name" value="PTS_IIA_fru"/>
    <property type="match status" value="1"/>
</dbReference>
<dbReference type="Gene3D" id="1.10.1790.10">
    <property type="entry name" value="PRD domain"/>
    <property type="match status" value="2"/>
</dbReference>
<sequence>MEARKEMILRELMGSPSPLTGKHLANRLEVSTRTIREDIKLINEELENHGALIHSKRGIGYTLLIEKPTSFRSFLNEVTENAESQLTSPTTPDHRIYYIIRRFLLSDNYIKLDDLADDIHVSKSTLQVDIKEVKQRLDNYSLTLMSRPGYGMKLKGSELNQRFAMSEYLFDRERLSPELMWLEQLTPVVNLSQDELNRLWDLLLEQLRTHKITLSDIAINNLFVHIVIAYKRVREGHHIALVDEDIKSIKKKREYAVALNIMKVIEKALNVSFPKIEVIYIAIHLLGTKLVRDQLSTNETIETVMDDKIHSAILAMLSAVEEQLSLGIENDRELIIGLGLHLKPAINRHTFGMTVRNPMLEDIKNNYPLAFEAGIIAAMALDETFGVTIDENEVAYLALHIGAAIERKKATNKPKQCYIVCASGVGSAQLIKYRIEASFRSQINVLGTTEYYKINNIPFDETDFIISSVPIKEELPIPVIEVNATLEQKDLTKIEQYVSFEEKSITDYFPETHVFLKQNMSSREEVIDFLSAHAKSVDDLPDNYTELIYEREEIAPTAYGNRIAIPHPISPQTRKTFLTVCTLNKPIDWAGKKVQFVCLLNVEKNSQEDLQDMYNILGQIVNNEKLVHKLIDSTTYHAFIQTIIRMED</sequence>
<protein>
    <submittedName>
        <fullName evidence="9">Lichenan operon transcriptional antiterminator</fullName>
    </submittedName>
</protein>
<dbReference type="InterPro" id="IPR050661">
    <property type="entry name" value="BglG_antiterminators"/>
</dbReference>
<dbReference type="InterPro" id="IPR013196">
    <property type="entry name" value="HTH_11"/>
</dbReference>
<dbReference type="InterPro" id="IPR007737">
    <property type="entry name" value="Mga_HTH"/>
</dbReference>
<dbReference type="CDD" id="cd05568">
    <property type="entry name" value="PTS_IIB_bgl_like"/>
    <property type="match status" value="1"/>
</dbReference>
<evidence type="ECO:0000259" key="7">
    <source>
        <dbReference type="PROSITE" id="PS51099"/>
    </source>
</evidence>
<dbReference type="Proteomes" id="UP000198564">
    <property type="component" value="Unassembled WGS sequence"/>
</dbReference>
<keyword evidence="4" id="KW-0010">Activator</keyword>
<dbReference type="Pfam" id="PF00359">
    <property type="entry name" value="PTS_EIIA_2"/>
    <property type="match status" value="1"/>
</dbReference>
<dbReference type="InterPro" id="IPR036634">
    <property type="entry name" value="PRD_sf"/>
</dbReference>
<dbReference type="InterPro" id="IPR036095">
    <property type="entry name" value="PTS_EIIB-like_sf"/>
</dbReference>
<dbReference type="PROSITE" id="PS51094">
    <property type="entry name" value="PTS_EIIA_TYPE_2"/>
    <property type="match status" value="1"/>
</dbReference>
<dbReference type="InterPro" id="IPR036390">
    <property type="entry name" value="WH_DNA-bd_sf"/>
</dbReference>
<dbReference type="Gene3D" id="1.10.10.10">
    <property type="entry name" value="Winged helix-like DNA-binding domain superfamily/Winged helix DNA-binding domain"/>
    <property type="match status" value="2"/>
</dbReference>
<dbReference type="PROSITE" id="PS51099">
    <property type="entry name" value="PTS_EIIB_TYPE_2"/>
    <property type="match status" value="1"/>
</dbReference>
<feature type="domain" description="PTS EIIA type-2" evidence="6">
    <location>
        <begin position="507"/>
        <end position="647"/>
    </location>
</feature>
<proteinExistence type="predicted"/>
<keyword evidence="10" id="KW-1185">Reference proteome</keyword>
<evidence type="ECO:0000256" key="5">
    <source>
        <dbReference type="ARBA" id="ARBA00023163"/>
    </source>
</evidence>
<feature type="domain" description="PRD" evidence="8">
    <location>
        <begin position="190"/>
        <end position="295"/>
    </location>
</feature>
<dbReference type="RefSeq" id="WP_091633420.1">
    <property type="nucleotide sequence ID" value="NZ_FNYW01000006.1"/>
</dbReference>
<keyword evidence="3" id="KW-0805">Transcription regulation</keyword>